<proteinExistence type="predicted"/>
<evidence type="ECO:0000313" key="2">
    <source>
        <dbReference type="Proteomes" id="UP000034087"/>
    </source>
</evidence>
<name>A0A0G1IMM0_9BACT</name>
<organism evidence="1 2">
    <name type="scientific">Candidatus Giovannonibacteria bacterium GW2011_GWA1_44_25</name>
    <dbReference type="NCBI Taxonomy" id="1618645"/>
    <lineage>
        <taxon>Bacteria</taxon>
        <taxon>Candidatus Giovannoniibacteriota</taxon>
    </lineage>
</organism>
<comment type="caution">
    <text evidence="1">The sequence shown here is derived from an EMBL/GenBank/DDBJ whole genome shotgun (WGS) entry which is preliminary data.</text>
</comment>
<reference evidence="1 2" key="1">
    <citation type="journal article" date="2015" name="Nature">
        <title>rRNA introns, odd ribosomes, and small enigmatic genomes across a large radiation of phyla.</title>
        <authorList>
            <person name="Brown C.T."/>
            <person name="Hug L.A."/>
            <person name="Thomas B.C."/>
            <person name="Sharon I."/>
            <person name="Castelle C.J."/>
            <person name="Singh A."/>
            <person name="Wilkins M.J."/>
            <person name="Williams K.H."/>
            <person name="Banfield J.F."/>
        </authorList>
    </citation>
    <scope>NUCLEOTIDE SEQUENCE [LARGE SCALE GENOMIC DNA]</scope>
</reference>
<gene>
    <name evidence="1" type="ORF">UW53_C0003G0069</name>
</gene>
<dbReference type="Proteomes" id="UP000034087">
    <property type="component" value="Unassembled WGS sequence"/>
</dbReference>
<accession>A0A0G1IMM0</accession>
<evidence type="ECO:0000313" key="1">
    <source>
        <dbReference type="EMBL" id="KKT60158.1"/>
    </source>
</evidence>
<dbReference type="EMBL" id="LCIR01000003">
    <property type="protein sequence ID" value="KKT60158.1"/>
    <property type="molecule type" value="Genomic_DNA"/>
</dbReference>
<sequence length="62" mass="6426">MLLNLVDNKVASVKSAVVATAPPANVVSEIGPTMPGMKNPITAEPNTIFAESVRKSVMTSIS</sequence>
<dbReference type="AlphaFoldDB" id="A0A0G1IMM0"/>
<protein>
    <submittedName>
        <fullName evidence="1">Uncharacterized protein</fullName>
    </submittedName>
</protein>